<comment type="caution">
    <text evidence="1">The sequence shown here is derived from an EMBL/GenBank/DDBJ whole genome shotgun (WGS) entry which is preliminary data.</text>
</comment>
<dbReference type="RefSeq" id="WP_160549483.1">
    <property type="nucleotide sequence ID" value="NZ_JBHLUU010000119.1"/>
</dbReference>
<gene>
    <name evidence="1" type="ORF">ACFFHF_18855</name>
</gene>
<sequence>MYQCNLQEFYPTAFIRIGENDQSMLKGSRFMSEASVHWLVALDGHPKNGTEDFYVWNVLVYLADHHGNFELSQPHYCSESYSCFEQACNTAKDLMVSGLNDEMMKYTVRVRIS</sequence>
<protein>
    <submittedName>
        <fullName evidence="1">Uncharacterized protein</fullName>
    </submittedName>
</protein>
<evidence type="ECO:0000313" key="2">
    <source>
        <dbReference type="Proteomes" id="UP001589738"/>
    </source>
</evidence>
<name>A0ABV6KVA1_9BACI</name>
<reference evidence="1 2" key="1">
    <citation type="submission" date="2024-09" db="EMBL/GenBank/DDBJ databases">
        <authorList>
            <person name="Sun Q."/>
            <person name="Mori K."/>
        </authorList>
    </citation>
    <scope>NUCLEOTIDE SEQUENCE [LARGE SCALE GENOMIC DNA]</scope>
    <source>
        <strain evidence="1 2">CGMCC 1.9126</strain>
    </source>
</reference>
<organism evidence="1 2">
    <name type="scientific">Robertmurraya beringensis</name>
    <dbReference type="NCBI Taxonomy" id="641660"/>
    <lineage>
        <taxon>Bacteria</taxon>
        <taxon>Bacillati</taxon>
        <taxon>Bacillota</taxon>
        <taxon>Bacilli</taxon>
        <taxon>Bacillales</taxon>
        <taxon>Bacillaceae</taxon>
        <taxon>Robertmurraya</taxon>
    </lineage>
</organism>
<accession>A0ABV6KVA1</accession>
<keyword evidence="2" id="KW-1185">Reference proteome</keyword>
<proteinExistence type="predicted"/>
<dbReference type="Proteomes" id="UP001589738">
    <property type="component" value="Unassembled WGS sequence"/>
</dbReference>
<dbReference type="EMBL" id="JBHLUU010000119">
    <property type="protein sequence ID" value="MFC0477263.1"/>
    <property type="molecule type" value="Genomic_DNA"/>
</dbReference>
<evidence type="ECO:0000313" key="1">
    <source>
        <dbReference type="EMBL" id="MFC0477263.1"/>
    </source>
</evidence>